<proteinExistence type="predicted"/>
<evidence type="ECO:0000313" key="7">
    <source>
        <dbReference type="Proteomes" id="UP001500021"/>
    </source>
</evidence>
<keyword evidence="4" id="KW-0472">Membrane</keyword>
<dbReference type="Pfam" id="PF01553">
    <property type="entry name" value="Acyltransferase"/>
    <property type="match status" value="1"/>
</dbReference>
<evidence type="ECO:0000256" key="1">
    <source>
        <dbReference type="ARBA" id="ARBA00005189"/>
    </source>
</evidence>
<dbReference type="PANTHER" id="PTHR10434">
    <property type="entry name" value="1-ACYL-SN-GLYCEROL-3-PHOSPHATE ACYLTRANSFERASE"/>
    <property type="match status" value="1"/>
</dbReference>
<dbReference type="PANTHER" id="PTHR10434:SF66">
    <property type="entry name" value="PHOSPHOLIPID_GLYCEROL ACYLTRANSFERASE DOMAIN-CONTAINING PROTEIN"/>
    <property type="match status" value="1"/>
</dbReference>
<dbReference type="GO" id="GO:0016746">
    <property type="term" value="F:acyltransferase activity"/>
    <property type="evidence" value="ECO:0007669"/>
    <property type="project" value="UniProtKB-KW"/>
</dbReference>
<dbReference type="CDD" id="cd07989">
    <property type="entry name" value="LPLAT_AGPAT-like"/>
    <property type="match status" value="1"/>
</dbReference>
<keyword evidence="4" id="KW-0812">Transmembrane</keyword>
<gene>
    <name evidence="6" type="ORF">GCM10009111_19200</name>
</gene>
<evidence type="ECO:0000256" key="2">
    <source>
        <dbReference type="ARBA" id="ARBA00022679"/>
    </source>
</evidence>
<keyword evidence="4" id="KW-1133">Transmembrane helix</keyword>
<comment type="caution">
    <text evidence="6">The sequence shown here is derived from an EMBL/GenBank/DDBJ whole genome shotgun (WGS) entry which is preliminary data.</text>
</comment>
<sequence length="258" mass="29073">MLNKLWRILATGIAFSLFGFGGLFIALFVLPIQRLFIRDTAKQQKLARTTVHHTFKHFISFMSITGISTFNVNERQHLQQISGQLILANHPSLIDVVLLISLVPNANCVVKAHLFRNPFMRGVINNTGYISNDDPEELIQDCNAALQAGHNLIIFPEGTRTTPGKPIKFQRGAANIALRCQATLCCITLKVEPATLTKTEKWYQVPEKKFEVCLKVIATTPKFTHLTSTPISKGSRIFTRELEQFFREEIHNNDGLKS</sequence>
<keyword evidence="3 6" id="KW-0012">Acyltransferase</keyword>
<keyword evidence="7" id="KW-1185">Reference proteome</keyword>
<organism evidence="6 7">
    <name type="scientific">Colwellia asteriadis</name>
    <dbReference type="NCBI Taxonomy" id="517723"/>
    <lineage>
        <taxon>Bacteria</taxon>
        <taxon>Pseudomonadati</taxon>
        <taxon>Pseudomonadota</taxon>
        <taxon>Gammaproteobacteria</taxon>
        <taxon>Alteromonadales</taxon>
        <taxon>Colwelliaceae</taxon>
        <taxon>Colwellia</taxon>
    </lineage>
</organism>
<evidence type="ECO:0000256" key="4">
    <source>
        <dbReference type="SAM" id="Phobius"/>
    </source>
</evidence>
<feature type="transmembrane region" description="Helical" evidence="4">
    <location>
        <begin position="6"/>
        <end position="30"/>
    </location>
</feature>
<dbReference type="SMART" id="SM00563">
    <property type="entry name" value="PlsC"/>
    <property type="match status" value="1"/>
</dbReference>
<evidence type="ECO:0000313" key="6">
    <source>
        <dbReference type="EMBL" id="GAA0817656.1"/>
    </source>
</evidence>
<dbReference type="RefSeq" id="WP_215978635.1">
    <property type="nucleotide sequence ID" value="NZ_BAAAFA010000006.1"/>
</dbReference>
<accession>A0ABN1L7D9</accession>
<evidence type="ECO:0000256" key="3">
    <source>
        <dbReference type="ARBA" id="ARBA00023315"/>
    </source>
</evidence>
<keyword evidence="2" id="KW-0808">Transferase</keyword>
<comment type="pathway">
    <text evidence="1">Lipid metabolism.</text>
</comment>
<dbReference type="Proteomes" id="UP001500021">
    <property type="component" value="Unassembled WGS sequence"/>
</dbReference>
<evidence type="ECO:0000259" key="5">
    <source>
        <dbReference type="SMART" id="SM00563"/>
    </source>
</evidence>
<name>A0ABN1L7D9_9GAMM</name>
<protein>
    <submittedName>
        <fullName evidence="6">Lysophospholipid acyltransferase family protein</fullName>
    </submittedName>
</protein>
<reference evidence="6 7" key="1">
    <citation type="journal article" date="2019" name="Int. J. Syst. Evol. Microbiol.">
        <title>The Global Catalogue of Microorganisms (GCM) 10K type strain sequencing project: providing services to taxonomists for standard genome sequencing and annotation.</title>
        <authorList>
            <consortium name="The Broad Institute Genomics Platform"/>
            <consortium name="The Broad Institute Genome Sequencing Center for Infectious Disease"/>
            <person name="Wu L."/>
            <person name="Ma J."/>
        </authorList>
    </citation>
    <scope>NUCLEOTIDE SEQUENCE [LARGE SCALE GENOMIC DNA]</scope>
    <source>
        <strain evidence="6 7">JCM 15608</strain>
    </source>
</reference>
<feature type="domain" description="Phospholipid/glycerol acyltransferase" evidence="5">
    <location>
        <begin position="84"/>
        <end position="192"/>
    </location>
</feature>
<dbReference type="EMBL" id="BAAAFA010000006">
    <property type="protein sequence ID" value="GAA0817656.1"/>
    <property type="molecule type" value="Genomic_DNA"/>
</dbReference>
<dbReference type="InterPro" id="IPR002123">
    <property type="entry name" value="Plipid/glycerol_acylTrfase"/>
</dbReference>